<name>A0AAD3XR87_NEPGR</name>
<keyword evidence="2" id="KW-1133">Transmembrane helix</keyword>
<comment type="caution">
    <text evidence="3">The sequence shown here is derived from an EMBL/GenBank/DDBJ whole genome shotgun (WGS) entry which is preliminary data.</text>
</comment>
<evidence type="ECO:0000313" key="3">
    <source>
        <dbReference type="EMBL" id="GMH14517.1"/>
    </source>
</evidence>
<keyword evidence="2" id="KW-0472">Membrane</keyword>
<feature type="region of interest" description="Disordered" evidence="1">
    <location>
        <begin position="126"/>
        <end position="163"/>
    </location>
</feature>
<keyword evidence="4" id="KW-1185">Reference proteome</keyword>
<dbReference type="EMBL" id="BSYO01000014">
    <property type="protein sequence ID" value="GMH14517.1"/>
    <property type="molecule type" value="Genomic_DNA"/>
</dbReference>
<gene>
    <name evidence="3" type="ORF">Nepgr_016358</name>
</gene>
<evidence type="ECO:0000256" key="1">
    <source>
        <dbReference type="SAM" id="MobiDB-lite"/>
    </source>
</evidence>
<feature type="transmembrane region" description="Helical" evidence="2">
    <location>
        <begin position="48"/>
        <end position="70"/>
    </location>
</feature>
<accession>A0AAD3XR87</accession>
<organism evidence="3 4">
    <name type="scientific">Nepenthes gracilis</name>
    <name type="common">Slender pitcher plant</name>
    <dbReference type="NCBI Taxonomy" id="150966"/>
    <lineage>
        <taxon>Eukaryota</taxon>
        <taxon>Viridiplantae</taxon>
        <taxon>Streptophyta</taxon>
        <taxon>Embryophyta</taxon>
        <taxon>Tracheophyta</taxon>
        <taxon>Spermatophyta</taxon>
        <taxon>Magnoliopsida</taxon>
        <taxon>eudicotyledons</taxon>
        <taxon>Gunneridae</taxon>
        <taxon>Pentapetalae</taxon>
        <taxon>Caryophyllales</taxon>
        <taxon>Nepenthaceae</taxon>
        <taxon>Nepenthes</taxon>
    </lineage>
</organism>
<dbReference type="AlphaFoldDB" id="A0AAD3XR87"/>
<dbReference type="Proteomes" id="UP001279734">
    <property type="component" value="Unassembled WGS sequence"/>
</dbReference>
<feature type="region of interest" description="Disordered" evidence="1">
    <location>
        <begin position="238"/>
        <end position="258"/>
    </location>
</feature>
<evidence type="ECO:0000256" key="2">
    <source>
        <dbReference type="SAM" id="Phobius"/>
    </source>
</evidence>
<keyword evidence="2" id="KW-0812">Transmembrane</keyword>
<feature type="transmembrane region" description="Helical" evidence="2">
    <location>
        <begin position="20"/>
        <end position="36"/>
    </location>
</feature>
<feature type="compositionally biased region" description="Polar residues" evidence="1">
    <location>
        <begin position="238"/>
        <end position="252"/>
    </location>
</feature>
<evidence type="ECO:0000313" key="4">
    <source>
        <dbReference type="Proteomes" id="UP001279734"/>
    </source>
</evidence>
<feature type="compositionally biased region" description="Polar residues" evidence="1">
    <location>
        <begin position="135"/>
        <end position="163"/>
    </location>
</feature>
<sequence length="284" mass="31462">MLLLLSNDDADFNSGTQEFFSVQIVSVISQVILLVLKLQYSLADLYSVFHAAAALSELGSILWLIFHYLLVIKPANQISIDKRQGHRQKQFRTSRMEFTAAFCSNVRTATELHNLHQTAARQLHTAQETEALPASRSTASKSHNTAHQASTVLSTTPSKSRQQGTLASMHQIKDRQESDCIQYKPGLVLSLRQAIHNTTSSAINPTAANQLSNQHKLWATAAYPLHPAITKPNIASEQPKSQLNPQKQQSPAEFSKRWSSRCSRTASIINAPANIKKKKVILTS</sequence>
<protein>
    <submittedName>
        <fullName evidence="3">Uncharacterized protein</fullName>
    </submittedName>
</protein>
<reference evidence="3" key="1">
    <citation type="submission" date="2023-05" db="EMBL/GenBank/DDBJ databases">
        <title>Nepenthes gracilis genome sequencing.</title>
        <authorList>
            <person name="Fukushima K."/>
        </authorList>
    </citation>
    <scope>NUCLEOTIDE SEQUENCE</scope>
    <source>
        <strain evidence="3">SING2019-196</strain>
    </source>
</reference>
<proteinExistence type="predicted"/>